<dbReference type="EMBL" id="JAPDFW010000055">
    <property type="protein sequence ID" value="KAJ5078118.1"/>
    <property type="molecule type" value="Genomic_DNA"/>
</dbReference>
<evidence type="ECO:0000313" key="3">
    <source>
        <dbReference type="EMBL" id="KAJ5078118.1"/>
    </source>
</evidence>
<accession>A0A9Q0RFW2</accession>
<protein>
    <recommendedName>
        <fullName evidence="2">Ubiquitin-like domain-containing protein</fullName>
    </recommendedName>
</protein>
<feature type="compositionally biased region" description="Basic and acidic residues" evidence="1">
    <location>
        <begin position="24"/>
        <end position="36"/>
    </location>
</feature>
<proteinExistence type="predicted"/>
<dbReference type="SUPFAM" id="SSF54236">
    <property type="entry name" value="Ubiquitin-like"/>
    <property type="match status" value="1"/>
</dbReference>
<dbReference type="FunFam" id="3.10.20.90:FF:000211">
    <property type="entry name" value="Polyubiquitin 9"/>
    <property type="match status" value="1"/>
</dbReference>
<organism evidence="3 4">
    <name type="scientific">Anaeramoeba ignava</name>
    <name type="common">Anaerobic marine amoeba</name>
    <dbReference type="NCBI Taxonomy" id="1746090"/>
    <lineage>
        <taxon>Eukaryota</taxon>
        <taxon>Metamonada</taxon>
        <taxon>Anaeramoebidae</taxon>
        <taxon>Anaeramoeba</taxon>
    </lineage>
</organism>
<dbReference type="PRINTS" id="PR00348">
    <property type="entry name" value="UBIQUITIN"/>
</dbReference>
<dbReference type="Pfam" id="PF00240">
    <property type="entry name" value="ubiquitin"/>
    <property type="match status" value="2"/>
</dbReference>
<evidence type="ECO:0000313" key="4">
    <source>
        <dbReference type="Proteomes" id="UP001149090"/>
    </source>
</evidence>
<dbReference type="Gene3D" id="3.10.20.90">
    <property type="entry name" value="Phosphatidylinositol 3-kinase Catalytic Subunit, Chain A, domain 1"/>
    <property type="match status" value="1"/>
</dbReference>
<feature type="domain" description="Ubiquitin-like" evidence="2">
    <location>
        <begin position="1"/>
        <end position="94"/>
    </location>
</feature>
<dbReference type="InterPro" id="IPR050158">
    <property type="entry name" value="Ubiquitin_ubiquitin-like"/>
</dbReference>
<feature type="region of interest" description="Disordered" evidence="1">
    <location>
        <begin position="21"/>
        <end position="61"/>
    </location>
</feature>
<dbReference type="InterPro" id="IPR019956">
    <property type="entry name" value="Ubiquitin_dom"/>
</dbReference>
<dbReference type="PANTHER" id="PTHR10666">
    <property type="entry name" value="UBIQUITIN"/>
    <property type="match status" value="1"/>
</dbReference>
<evidence type="ECO:0000256" key="1">
    <source>
        <dbReference type="SAM" id="MobiDB-lite"/>
    </source>
</evidence>
<dbReference type="AlphaFoldDB" id="A0A9Q0RFW2"/>
<gene>
    <name evidence="3" type="ORF">M0811_05376</name>
</gene>
<dbReference type="OrthoDB" id="428577at2759"/>
<evidence type="ECO:0000259" key="2">
    <source>
        <dbReference type="PROSITE" id="PS50053"/>
    </source>
</evidence>
<name>A0A9Q0RFW2_ANAIG</name>
<dbReference type="SMART" id="SM00213">
    <property type="entry name" value="UBQ"/>
    <property type="match status" value="1"/>
</dbReference>
<dbReference type="PROSITE" id="PS50053">
    <property type="entry name" value="UBIQUITIN_2"/>
    <property type="match status" value="1"/>
</dbReference>
<comment type="caution">
    <text evidence="3">The sequence shown here is derived from an EMBL/GenBank/DDBJ whole genome shotgun (WGS) entry which is preliminary data.</text>
</comment>
<dbReference type="OMA" id="ECKAHEQ"/>
<reference evidence="3" key="1">
    <citation type="submission" date="2022-10" db="EMBL/GenBank/DDBJ databases">
        <title>Novel sulphate-reducing endosymbionts in the free-living metamonad Anaeramoeba.</title>
        <authorList>
            <person name="Jerlstrom-Hultqvist J."/>
            <person name="Cepicka I."/>
            <person name="Gallot-Lavallee L."/>
            <person name="Salas-Leiva D."/>
            <person name="Curtis B.A."/>
            <person name="Zahonova K."/>
            <person name="Pipaliya S."/>
            <person name="Dacks J."/>
            <person name="Roger A.J."/>
        </authorList>
    </citation>
    <scope>NUCLEOTIDE SEQUENCE</scope>
    <source>
        <strain evidence="3">BMAN</strain>
    </source>
</reference>
<dbReference type="InterPro" id="IPR029071">
    <property type="entry name" value="Ubiquitin-like_domsf"/>
</dbReference>
<sequence>MQIFVKTLTGKTITLEVDPSDTTENVKSKIQDKEGIPPDQQRLIYKRKKTEQEKKESNNDDEYVSFQLEEGRTLNDYNIQRESTLHLVLRLRGGGGGNMDFNFADMTQDAWKTVGLTDEGPDWLTVCNGLNFEGKCTNKDCKAYNQWVVMMFGFGTFEMTSEYVFQKAVCPMCKQFVEPEKPGFVDCKWKFQGRKKENGKITNESSDWKSVDKNYHTFDLEKGGTATWESLTFYTKRNY</sequence>
<dbReference type="Proteomes" id="UP001149090">
    <property type="component" value="Unassembled WGS sequence"/>
</dbReference>
<dbReference type="InterPro" id="IPR000626">
    <property type="entry name" value="Ubiquitin-like_dom"/>
</dbReference>
<keyword evidence="4" id="KW-1185">Reference proteome</keyword>